<comment type="caution">
    <text evidence="2">The sequence shown here is derived from an EMBL/GenBank/DDBJ whole genome shotgun (WGS) entry which is preliminary data.</text>
</comment>
<dbReference type="InterPro" id="IPR027443">
    <property type="entry name" value="IPNS-like_sf"/>
</dbReference>
<evidence type="ECO:0000313" key="2">
    <source>
        <dbReference type="EMBL" id="MBB4082299.1"/>
    </source>
</evidence>
<proteinExistence type="predicted"/>
<sequence>MIDRLRLPFAFDPVALQADLAVLSAEGWLPHFNRGSYDGDWSGLVLRGPAWGDGLYPNGADVEDKPLLAICPAFRAVMAAFRCPLQAVRLLRLGPGAVIREHRDYDLDHRHGDVRIHVPVRTNPYVAFHVRNRRVDMAEGETWYLDLSQPHRVVNAGATDRIHLVIDATVNDWLRDLIPFDAPDPFRHTPPADLNPDAATAALERFRLLVDARPDLHAVLRDIADRDLFAEETIRLGAEHGFLFTGREVAEASARERRRWNDRWMA</sequence>
<reference evidence="2 3" key="1">
    <citation type="submission" date="2020-08" db="EMBL/GenBank/DDBJ databases">
        <title>Genomic Encyclopedia of Type Strains, Phase IV (KMG-IV): sequencing the most valuable type-strain genomes for metagenomic binning, comparative biology and taxonomic classification.</title>
        <authorList>
            <person name="Goeker M."/>
        </authorList>
    </citation>
    <scope>NUCLEOTIDE SEQUENCE [LARGE SCALE GENOMIC DNA]</scope>
    <source>
        <strain evidence="2 3">DSM 23960</strain>
    </source>
</reference>
<dbReference type="AlphaFoldDB" id="A0A7W6JBY6"/>
<evidence type="ECO:0000313" key="3">
    <source>
        <dbReference type="Proteomes" id="UP000529946"/>
    </source>
</evidence>
<feature type="domain" description="Aspartyl/asparaginy/proline hydroxylase" evidence="1">
    <location>
        <begin position="25"/>
        <end position="168"/>
    </location>
</feature>
<dbReference type="SUPFAM" id="SSF51197">
    <property type="entry name" value="Clavaminate synthase-like"/>
    <property type="match status" value="1"/>
</dbReference>
<keyword evidence="3" id="KW-1185">Reference proteome</keyword>
<dbReference type="Proteomes" id="UP000529946">
    <property type="component" value="Unassembled WGS sequence"/>
</dbReference>
<accession>A0A7W6JBY6</accession>
<dbReference type="Pfam" id="PF05118">
    <property type="entry name" value="Asp_Arg_Hydrox"/>
    <property type="match status" value="1"/>
</dbReference>
<dbReference type="Gene3D" id="2.60.120.330">
    <property type="entry name" value="B-lactam Antibiotic, Isopenicillin N Synthase, Chain"/>
    <property type="match status" value="1"/>
</dbReference>
<dbReference type="InterPro" id="IPR007803">
    <property type="entry name" value="Asp/Arg/Pro-Hydrxlase"/>
</dbReference>
<organism evidence="2 3">
    <name type="scientific">Brevundimonas lenta</name>
    <dbReference type="NCBI Taxonomy" id="424796"/>
    <lineage>
        <taxon>Bacteria</taxon>
        <taxon>Pseudomonadati</taxon>
        <taxon>Pseudomonadota</taxon>
        <taxon>Alphaproteobacteria</taxon>
        <taxon>Caulobacterales</taxon>
        <taxon>Caulobacteraceae</taxon>
        <taxon>Brevundimonas</taxon>
    </lineage>
</organism>
<dbReference type="RefSeq" id="WP_183203392.1">
    <property type="nucleotide sequence ID" value="NZ_BAAAER010000004.1"/>
</dbReference>
<gene>
    <name evidence="2" type="ORF">GGR12_001138</name>
</gene>
<name>A0A7W6JBY6_9CAUL</name>
<evidence type="ECO:0000259" key="1">
    <source>
        <dbReference type="Pfam" id="PF05118"/>
    </source>
</evidence>
<dbReference type="EMBL" id="JACIDM010000001">
    <property type="protein sequence ID" value="MBB4082299.1"/>
    <property type="molecule type" value="Genomic_DNA"/>
</dbReference>
<protein>
    <recommendedName>
        <fullName evidence="1">Aspartyl/asparaginy/proline hydroxylase domain-containing protein</fullName>
    </recommendedName>
</protein>